<evidence type="ECO:0000313" key="2">
    <source>
        <dbReference type="EMBL" id="KCW76177.1"/>
    </source>
</evidence>
<name>A0A059CCS1_EUCGR</name>
<evidence type="ECO:0000256" key="1">
    <source>
        <dbReference type="SAM" id="MobiDB-lite"/>
    </source>
</evidence>
<dbReference type="AlphaFoldDB" id="A0A059CCS1"/>
<gene>
    <name evidence="2" type="ORF">EUGRSUZ_D00566</name>
</gene>
<dbReference type="InParanoid" id="A0A059CCS1"/>
<feature type="compositionally biased region" description="Polar residues" evidence="1">
    <location>
        <begin position="8"/>
        <end position="32"/>
    </location>
</feature>
<sequence length="76" mass="8667">MGPCNRLMESNRSGTNQGTEWKESWNSNQASEATDIEPVKSMRKDDAPSQEGAWLPDKRNAATRNAGAGCRWRRWW</sequence>
<feature type="region of interest" description="Disordered" evidence="1">
    <location>
        <begin position="1"/>
        <end position="76"/>
    </location>
</feature>
<accession>A0A059CCS1</accession>
<dbReference type="Gramene" id="KCW76177">
    <property type="protein sequence ID" value="KCW76177"/>
    <property type="gene ID" value="EUGRSUZ_D00566"/>
</dbReference>
<protein>
    <submittedName>
        <fullName evidence="2">Uncharacterized protein</fullName>
    </submittedName>
</protein>
<dbReference type="EMBL" id="KK198756">
    <property type="protein sequence ID" value="KCW76177.1"/>
    <property type="molecule type" value="Genomic_DNA"/>
</dbReference>
<proteinExistence type="predicted"/>
<reference evidence="2" key="1">
    <citation type="submission" date="2013-07" db="EMBL/GenBank/DDBJ databases">
        <title>The genome of Eucalyptus grandis.</title>
        <authorList>
            <person name="Schmutz J."/>
            <person name="Hayes R."/>
            <person name="Myburg A."/>
            <person name="Tuskan G."/>
            <person name="Grattapaglia D."/>
            <person name="Rokhsar D.S."/>
        </authorList>
    </citation>
    <scope>NUCLEOTIDE SEQUENCE</scope>
    <source>
        <tissue evidence="2">Leaf extractions</tissue>
    </source>
</reference>
<organism evidence="2">
    <name type="scientific">Eucalyptus grandis</name>
    <name type="common">Flooded gum</name>
    <dbReference type="NCBI Taxonomy" id="71139"/>
    <lineage>
        <taxon>Eukaryota</taxon>
        <taxon>Viridiplantae</taxon>
        <taxon>Streptophyta</taxon>
        <taxon>Embryophyta</taxon>
        <taxon>Tracheophyta</taxon>
        <taxon>Spermatophyta</taxon>
        <taxon>Magnoliopsida</taxon>
        <taxon>eudicotyledons</taxon>
        <taxon>Gunneridae</taxon>
        <taxon>Pentapetalae</taxon>
        <taxon>rosids</taxon>
        <taxon>malvids</taxon>
        <taxon>Myrtales</taxon>
        <taxon>Myrtaceae</taxon>
        <taxon>Myrtoideae</taxon>
        <taxon>Eucalypteae</taxon>
        <taxon>Eucalyptus</taxon>
    </lineage>
</organism>
<feature type="compositionally biased region" description="Basic and acidic residues" evidence="1">
    <location>
        <begin position="37"/>
        <end position="47"/>
    </location>
</feature>